<feature type="compositionally biased region" description="Low complexity" evidence="1">
    <location>
        <begin position="341"/>
        <end position="358"/>
    </location>
</feature>
<dbReference type="InterPro" id="IPR018253">
    <property type="entry name" value="DnaJ_domain_CS"/>
</dbReference>
<dbReference type="CDD" id="cd06257">
    <property type="entry name" value="DnaJ"/>
    <property type="match status" value="1"/>
</dbReference>
<feature type="compositionally biased region" description="Gly residues" evidence="1">
    <location>
        <begin position="404"/>
        <end position="432"/>
    </location>
</feature>
<dbReference type="PRINTS" id="PR00625">
    <property type="entry name" value="JDOMAIN"/>
</dbReference>
<dbReference type="InterPro" id="IPR036869">
    <property type="entry name" value="J_dom_sf"/>
</dbReference>
<sequence>MVKETAFYDTLGVAPDADAAAIKKAYYLKARKVHPDKNPDNPQAAADFQKLGEAYQVLSDPAQREKYDQHGSAGVSGDQMMDAAAVFGMVFGSARFDDYVGQLQMAMVATVSQDNPGANQQQILAALRPLQEKRIAELVQHLTQRLEPYVLAKNSADKDKWAHEQQTEAQDLSEAAFGEAMLSTIGYVYQRSAARESGKDMRMLGLPFAQEWLRDKGHGIRTQFNAVSGAVDMMNLQREGQRMGDNQAPEAVEAFFRQRQGEVLGSLWKFNVVDIENTLKIVCAKVLTDPAARKDQLKLRTKALKKLGSIFIATKPKYQRTNSLPFSAQPPPNMGGPQGTPGPQSQNPYGGAQTPYGAAAGGPPPQGPMGAGYHGQGGPGYQYPPPPPGSYKVPPQGYAQQGGPYQGGPAQGFPQGGTAPGYPTGYGQGPQGGHSAQPQAGQKSGYSPLHNAAAAQTGQPNFDSMSVHELKQYLNSKGISYAGLNEKSELVSKAKTAG</sequence>
<accession>A0AAW1NUJ2</accession>
<gene>
    <name evidence="3" type="ORF">WJX73_005891</name>
</gene>
<dbReference type="Pfam" id="PF00226">
    <property type="entry name" value="DnaJ"/>
    <property type="match status" value="1"/>
</dbReference>
<dbReference type="SMART" id="SM00271">
    <property type="entry name" value="DnaJ"/>
    <property type="match status" value="1"/>
</dbReference>
<dbReference type="InterPro" id="IPR052423">
    <property type="entry name" value="EMIR"/>
</dbReference>
<evidence type="ECO:0000259" key="2">
    <source>
        <dbReference type="PROSITE" id="PS50076"/>
    </source>
</evidence>
<name>A0AAW1NUJ2_9CHLO</name>
<dbReference type="PROSITE" id="PS00636">
    <property type="entry name" value="DNAJ_1"/>
    <property type="match status" value="1"/>
</dbReference>
<evidence type="ECO:0000256" key="1">
    <source>
        <dbReference type="SAM" id="MobiDB-lite"/>
    </source>
</evidence>
<dbReference type="PANTHER" id="PTHR44094">
    <property type="entry name" value="DNAJ HEAT SHOCK N-TERMINAL DOMAIN-CONTAINING PROTEIN"/>
    <property type="match status" value="1"/>
</dbReference>
<dbReference type="PROSITE" id="PS50076">
    <property type="entry name" value="DNAJ_2"/>
    <property type="match status" value="1"/>
</dbReference>
<protein>
    <recommendedName>
        <fullName evidence="2">J domain-containing protein</fullName>
    </recommendedName>
</protein>
<dbReference type="InterPro" id="IPR026894">
    <property type="entry name" value="DnaJ_X"/>
</dbReference>
<dbReference type="InterPro" id="IPR001623">
    <property type="entry name" value="DnaJ_domain"/>
</dbReference>
<evidence type="ECO:0000313" key="3">
    <source>
        <dbReference type="EMBL" id="KAK9794962.1"/>
    </source>
</evidence>
<reference evidence="3 4" key="1">
    <citation type="journal article" date="2024" name="Nat. Commun.">
        <title>Phylogenomics reveals the evolutionary origins of lichenization in chlorophyte algae.</title>
        <authorList>
            <person name="Puginier C."/>
            <person name="Libourel C."/>
            <person name="Otte J."/>
            <person name="Skaloud P."/>
            <person name="Haon M."/>
            <person name="Grisel S."/>
            <person name="Petersen M."/>
            <person name="Berrin J.G."/>
            <person name="Delaux P.M."/>
            <person name="Dal Grande F."/>
            <person name="Keller J."/>
        </authorList>
    </citation>
    <scope>NUCLEOTIDE SEQUENCE [LARGE SCALE GENOMIC DNA]</scope>
    <source>
        <strain evidence="3 4">SAG 2036</strain>
    </source>
</reference>
<dbReference type="PANTHER" id="PTHR44094:SF8">
    <property type="entry name" value="DNAJ HEAT SHOCK N-TERMINAL DOMAIN-CONTAINING PROTEIN-RELATED"/>
    <property type="match status" value="1"/>
</dbReference>
<organism evidence="3 4">
    <name type="scientific">Symbiochloris irregularis</name>
    <dbReference type="NCBI Taxonomy" id="706552"/>
    <lineage>
        <taxon>Eukaryota</taxon>
        <taxon>Viridiplantae</taxon>
        <taxon>Chlorophyta</taxon>
        <taxon>core chlorophytes</taxon>
        <taxon>Trebouxiophyceae</taxon>
        <taxon>Trebouxiales</taxon>
        <taxon>Trebouxiaceae</taxon>
        <taxon>Symbiochloris</taxon>
    </lineage>
</organism>
<proteinExistence type="predicted"/>
<dbReference type="EMBL" id="JALJOQ010000132">
    <property type="protein sequence ID" value="KAK9794962.1"/>
    <property type="molecule type" value="Genomic_DNA"/>
</dbReference>
<dbReference type="Gene3D" id="1.10.287.110">
    <property type="entry name" value="DnaJ domain"/>
    <property type="match status" value="1"/>
</dbReference>
<keyword evidence="4" id="KW-1185">Reference proteome</keyword>
<feature type="region of interest" description="Disordered" evidence="1">
    <location>
        <begin position="321"/>
        <end position="460"/>
    </location>
</feature>
<feature type="compositionally biased region" description="Gly residues" evidence="1">
    <location>
        <begin position="369"/>
        <end position="380"/>
    </location>
</feature>
<dbReference type="Pfam" id="PF14308">
    <property type="entry name" value="DnaJ-X"/>
    <property type="match status" value="1"/>
</dbReference>
<feature type="domain" description="J" evidence="2">
    <location>
        <begin position="6"/>
        <end position="71"/>
    </location>
</feature>
<feature type="compositionally biased region" description="Low complexity" evidence="1">
    <location>
        <begin position="390"/>
        <end position="403"/>
    </location>
</feature>
<evidence type="ECO:0000313" key="4">
    <source>
        <dbReference type="Proteomes" id="UP001465755"/>
    </source>
</evidence>
<comment type="caution">
    <text evidence="3">The sequence shown here is derived from an EMBL/GenBank/DDBJ whole genome shotgun (WGS) entry which is preliminary data.</text>
</comment>
<dbReference type="SUPFAM" id="SSF46565">
    <property type="entry name" value="Chaperone J-domain"/>
    <property type="match status" value="1"/>
</dbReference>
<dbReference type="AlphaFoldDB" id="A0AAW1NUJ2"/>
<dbReference type="Proteomes" id="UP001465755">
    <property type="component" value="Unassembled WGS sequence"/>
</dbReference>
<feature type="compositionally biased region" description="Polar residues" evidence="1">
    <location>
        <begin position="434"/>
        <end position="445"/>
    </location>
</feature>